<dbReference type="PANTHER" id="PTHR11749">
    <property type="entry name" value="RIBULOSE-5-PHOSPHATE-3-EPIMERASE"/>
    <property type="match status" value="1"/>
</dbReference>
<dbReference type="GO" id="GO:0005737">
    <property type="term" value="C:cytoplasm"/>
    <property type="evidence" value="ECO:0007669"/>
    <property type="project" value="UniProtKB-ARBA"/>
</dbReference>
<evidence type="ECO:0000256" key="13">
    <source>
        <dbReference type="PIRSR" id="PIRSR001461-2"/>
    </source>
</evidence>
<dbReference type="RefSeq" id="WP_005601086.1">
    <property type="nucleotide sequence ID" value="NZ_GG663519.1"/>
</dbReference>
<feature type="active site" description="Proton acceptor" evidence="10 12">
    <location>
        <position position="35"/>
    </location>
</feature>
<feature type="binding site" evidence="10 14">
    <location>
        <position position="66"/>
    </location>
    <ligand>
        <name>substrate</name>
    </ligand>
</feature>
<sequence>MKKYLSPSMLSADFTKVGEQLKIIENAGNEMLHVDIMDGMFVPSISFGMPVVESIRPCTDMIFDVHMMVVDPERYIEVVRKSGADIISIHVEACKNIIDTLLKIRETGAKPAIAINPETPMDTLRPYLQYVDEVVVMSVHPGFGGQSFIEESFERICELDRMRKDLGLSFAIEVDGGIKLDNVEKVLKCGADIIVAGSAVFKDDIADNVRKFNEIISRY</sequence>
<evidence type="ECO:0000256" key="12">
    <source>
        <dbReference type="PIRSR" id="PIRSR001461-1"/>
    </source>
</evidence>
<comment type="catalytic activity">
    <reaction evidence="1 10 11">
        <text>D-ribulose 5-phosphate = D-xylulose 5-phosphate</text>
        <dbReference type="Rhea" id="RHEA:13677"/>
        <dbReference type="ChEBI" id="CHEBI:57737"/>
        <dbReference type="ChEBI" id="CHEBI:58121"/>
        <dbReference type="EC" id="5.1.3.1"/>
    </reaction>
</comment>
<dbReference type="AlphaFoldDB" id="D4RWY8"/>
<evidence type="ECO:0000256" key="6">
    <source>
        <dbReference type="ARBA" id="ARBA00009541"/>
    </source>
</evidence>
<keyword evidence="13" id="KW-0862">Zinc</keyword>
<accession>D4RWY8</accession>
<dbReference type="FunFam" id="3.20.20.70:FF:000004">
    <property type="entry name" value="Ribulose-phosphate 3-epimerase"/>
    <property type="match status" value="1"/>
</dbReference>
<keyword evidence="16" id="KW-1185">Reference proteome</keyword>
<dbReference type="GeneID" id="98918704"/>
<keyword evidence="13" id="KW-0464">Manganese</keyword>
<dbReference type="GO" id="GO:0006098">
    <property type="term" value="P:pentose-phosphate shunt"/>
    <property type="evidence" value="ECO:0007669"/>
    <property type="project" value="UniProtKB-UniRule"/>
</dbReference>
<dbReference type="GO" id="GO:0004750">
    <property type="term" value="F:D-ribulose-phosphate 3-epimerase activity"/>
    <property type="evidence" value="ECO:0007669"/>
    <property type="project" value="UniProtKB-UniRule"/>
</dbReference>
<dbReference type="InterPro" id="IPR013785">
    <property type="entry name" value="Aldolase_TIM"/>
</dbReference>
<feature type="binding site" evidence="14">
    <location>
        <position position="177"/>
    </location>
    <ligand>
        <name>substrate</name>
    </ligand>
</feature>
<organism evidence="15 16">
    <name type="scientific">Eshraghiella crossota DSM 2876</name>
    <dbReference type="NCBI Taxonomy" id="511680"/>
    <lineage>
        <taxon>Bacteria</taxon>
        <taxon>Bacillati</taxon>
        <taxon>Bacillota</taxon>
        <taxon>Clostridia</taxon>
        <taxon>Lachnospirales</taxon>
        <taxon>Lachnospiraceae</taxon>
        <taxon>Eshraghiella</taxon>
    </lineage>
</organism>
<evidence type="ECO:0000256" key="10">
    <source>
        <dbReference type="HAMAP-Rule" id="MF_02227"/>
    </source>
</evidence>
<dbReference type="NCBIfam" id="TIGR01163">
    <property type="entry name" value="rpe"/>
    <property type="match status" value="1"/>
</dbReference>
<dbReference type="HAMAP" id="MF_02227">
    <property type="entry name" value="RPE"/>
    <property type="match status" value="1"/>
</dbReference>
<name>D4RWY8_9FIRM</name>
<dbReference type="SUPFAM" id="SSF51366">
    <property type="entry name" value="Ribulose-phoshate binding barrel"/>
    <property type="match status" value="1"/>
</dbReference>
<evidence type="ECO:0000256" key="3">
    <source>
        <dbReference type="ARBA" id="ARBA00001941"/>
    </source>
</evidence>
<feature type="binding site" evidence="10 13">
    <location>
        <position position="66"/>
    </location>
    <ligand>
        <name>a divalent metal cation</name>
        <dbReference type="ChEBI" id="CHEBI:60240"/>
    </ligand>
</feature>
<dbReference type="Gene3D" id="3.20.20.70">
    <property type="entry name" value="Aldolase class I"/>
    <property type="match status" value="1"/>
</dbReference>
<dbReference type="STRING" id="45851.BHV86_07445"/>
<dbReference type="HOGENOM" id="CLU_054856_2_1_9"/>
<comment type="cofactor">
    <cofactor evidence="5">
        <name>Fe(2+)</name>
        <dbReference type="ChEBI" id="CHEBI:29033"/>
    </cofactor>
</comment>
<evidence type="ECO:0000256" key="2">
    <source>
        <dbReference type="ARBA" id="ARBA00001936"/>
    </source>
</evidence>
<dbReference type="InterPro" id="IPR026019">
    <property type="entry name" value="Ribul_P_3_epim"/>
</dbReference>
<evidence type="ECO:0000256" key="1">
    <source>
        <dbReference type="ARBA" id="ARBA00001782"/>
    </source>
</evidence>
<keyword evidence="9 10" id="KW-0413">Isomerase</keyword>
<dbReference type="GO" id="GO:0019323">
    <property type="term" value="P:pentose catabolic process"/>
    <property type="evidence" value="ECO:0007669"/>
    <property type="project" value="UniProtKB-UniRule"/>
</dbReference>
<comment type="caution">
    <text evidence="15">The sequence shown here is derived from an EMBL/GenBank/DDBJ whole genome shotgun (WGS) entry which is preliminary data.</text>
</comment>
<comment type="cofactor">
    <cofactor evidence="4">
        <name>Zn(2+)</name>
        <dbReference type="ChEBI" id="CHEBI:29105"/>
    </cofactor>
</comment>
<comment type="cofactor">
    <cofactor evidence="2">
        <name>Mn(2+)</name>
        <dbReference type="ChEBI" id="CHEBI:29035"/>
    </cofactor>
</comment>
<keyword evidence="10 11" id="KW-0119">Carbohydrate metabolism</keyword>
<evidence type="ECO:0000256" key="7">
    <source>
        <dbReference type="ARBA" id="ARBA00013188"/>
    </source>
</evidence>
<dbReference type="GO" id="GO:0046872">
    <property type="term" value="F:metal ion binding"/>
    <property type="evidence" value="ECO:0007669"/>
    <property type="project" value="UniProtKB-UniRule"/>
</dbReference>
<evidence type="ECO:0000256" key="5">
    <source>
        <dbReference type="ARBA" id="ARBA00001954"/>
    </source>
</evidence>
<feature type="active site" description="Proton donor" evidence="10 12">
    <location>
        <position position="175"/>
    </location>
</feature>
<feature type="binding site" evidence="10 14">
    <location>
        <position position="8"/>
    </location>
    <ligand>
        <name>substrate</name>
    </ligand>
</feature>
<feature type="binding site" evidence="10 14">
    <location>
        <begin position="142"/>
        <end position="145"/>
    </location>
    <ligand>
        <name>substrate</name>
    </ligand>
</feature>
<comment type="similarity">
    <text evidence="6 10 11">Belongs to the ribulose-phosphate 3-epimerase family.</text>
</comment>
<dbReference type="PIRSF" id="PIRSF001461">
    <property type="entry name" value="RPE"/>
    <property type="match status" value="1"/>
</dbReference>
<dbReference type="PROSITE" id="PS01086">
    <property type="entry name" value="RIBUL_P_3_EPIMER_2"/>
    <property type="match status" value="1"/>
</dbReference>
<comment type="function">
    <text evidence="10">Catalyzes the reversible epimerization of D-ribulose 5-phosphate to D-xylulose 5-phosphate.</text>
</comment>
<keyword evidence="13" id="KW-0170">Cobalt</keyword>
<dbReference type="EMBL" id="ABWN01000018">
    <property type="protein sequence ID" value="EFF69428.1"/>
    <property type="molecule type" value="Genomic_DNA"/>
</dbReference>
<dbReference type="EC" id="5.1.3.1" evidence="7 10"/>
<feature type="binding site" evidence="10 14">
    <location>
        <begin position="197"/>
        <end position="198"/>
    </location>
    <ligand>
        <name>substrate</name>
    </ligand>
</feature>
<dbReference type="eggNOG" id="COG0036">
    <property type="taxonomic scope" value="Bacteria"/>
</dbReference>
<reference evidence="15 16" key="1">
    <citation type="submission" date="2010-02" db="EMBL/GenBank/DDBJ databases">
        <authorList>
            <person name="Weinstock G."/>
            <person name="Sodergren E."/>
            <person name="Clifton S."/>
            <person name="Fulton L."/>
            <person name="Fulton B."/>
            <person name="Courtney L."/>
            <person name="Fronick C."/>
            <person name="Harrison M."/>
            <person name="Strong C."/>
            <person name="Farmer C."/>
            <person name="Delahaunty K."/>
            <person name="Markovic C."/>
            <person name="Hall O."/>
            <person name="Minx P."/>
            <person name="Tomlinson C."/>
            <person name="Mitreva M."/>
            <person name="Nelson J."/>
            <person name="Hou S."/>
            <person name="Wollam A."/>
            <person name="Pepin K.H."/>
            <person name="Johnson M."/>
            <person name="Bhonagiri V."/>
            <person name="Zhang X."/>
            <person name="Suruliraj S."/>
            <person name="Warren W."/>
            <person name="Chinwalla A."/>
            <person name="Mardis E.R."/>
            <person name="Wilson R.K."/>
        </authorList>
    </citation>
    <scope>NUCLEOTIDE SEQUENCE [LARGE SCALE GENOMIC DNA]</scope>
    <source>
        <strain evidence="15 16">DSM 2876</strain>
    </source>
</reference>
<dbReference type="NCBIfam" id="NF004076">
    <property type="entry name" value="PRK05581.1-4"/>
    <property type="match status" value="1"/>
</dbReference>
<feature type="binding site" evidence="10">
    <location>
        <begin position="175"/>
        <end position="177"/>
    </location>
    <ligand>
        <name>substrate</name>
    </ligand>
</feature>
<evidence type="ECO:0000256" key="4">
    <source>
        <dbReference type="ARBA" id="ARBA00001947"/>
    </source>
</evidence>
<evidence type="ECO:0000256" key="9">
    <source>
        <dbReference type="ARBA" id="ARBA00023235"/>
    </source>
</evidence>
<evidence type="ECO:0000313" key="16">
    <source>
        <dbReference type="Proteomes" id="UP000006238"/>
    </source>
</evidence>
<feature type="binding site" evidence="10 13">
    <location>
        <position position="35"/>
    </location>
    <ligand>
        <name>a divalent metal cation</name>
        <dbReference type="ChEBI" id="CHEBI:60240"/>
    </ligand>
</feature>
<evidence type="ECO:0000313" key="15">
    <source>
        <dbReference type="EMBL" id="EFF69428.1"/>
    </source>
</evidence>
<comment type="cofactor">
    <cofactor evidence="10 13">
        <name>a divalent metal cation</name>
        <dbReference type="ChEBI" id="CHEBI:60240"/>
    </cofactor>
    <text evidence="10 13">Binds 1 divalent metal cation per subunit.</text>
</comment>
<dbReference type="InterPro" id="IPR000056">
    <property type="entry name" value="Ribul_P_3_epim-like"/>
</dbReference>
<comment type="pathway">
    <text evidence="10">Carbohydrate degradation.</text>
</comment>
<evidence type="ECO:0000256" key="14">
    <source>
        <dbReference type="PIRSR" id="PIRSR001461-3"/>
    </source>
</evidence>
<keyword evidence="8 10" id="KW-0479">Metal-binding</keyword>
<feature type="binding site" evidence="10 13">
    <location>
        <position position="175"/>
    </location>
    <ligand>
        <name>a divalent metal cation</name>
        <dbReference type="ChEBI" id="CHEBI:60240"/>
    </ligand>
</feature>
<feature type="binding site" evidence="10 13">
    <location>
        <position position="33"/>
    </location>
    <ligand>
        <name>a divalent metal cation</name>
        <dbReference type="ChEBI" id="CHEBI:60240"/>
    </ligand>
</feature>
<comment type="cofactor">
    <cofactor evidence="3">
        <name>Co(2+)</name>
        <dbReference type="ChEBI" id="CHEBI:48828"/>
    </cofactor>
</comment>
<evidence type="ECO:0000256" key="11">
    <source>
        <dbReference type="PIRNR" id="PIRNR001461"/>
    </source>
</evidence>
<dbReference type="InterPro" id="IPR011060">
    <property type="entry name" value="RibuloseP-bd_barrel"/>
</dbReference>
<evidence type="ECO:0000256" key="8">
    <source>
        <dbReference type="ARBA" id="ARBA00022723"/>
    </source>
</evidence>
<dbReference type="Proteomes" id="UP000006238">
    <property type="component" value="Unassembled WGS sequence"/>
</dbReference>
<dbReference type="CDD" id="cd00429">
    <property type="entry name" value="RPE"/>
    <property type="match status" value="1"/>
</dbReference>
<dbReference type="Pfam" id="PF00834">
    <property type="entry name" value="Ribul_P_3_epim"/>
    <property type="match status" value="1"/>
</dbReference>
<gene>
    <name evidence="10 15" type="primary">rpe</name>
    <name evidence="15" type="ORF">BUTYVIB_00339</name>
</gene>
<protein>
    <recommendedName>
        <fullName evidence="7 10">Ribulose-phosphate 3-epimerase</fullName>
        <ecNumber evidence="7 10">5.1.3.1</ecNumber>
    </recommendedName>
</protein>
<proteinExistence type="inferred from homology"/>